<dbReference type="Pfam" id="PF12796">
    <property type="entry name" value="Ank_2"/>
    <property type="match status" value="1"/>
</dbReference>
<comment type="catalytic activity">
    <reaction evidence="5">
        <text>L-glutamine + H2O = L-glutamate + NH4(+)</text>
        <dbReference type="Rhea" id="RHEA:15889"/>
        <dbReference type="ChEBI" id="CHEBI:15377"/>
        <dbReference type="ChEBI" id="CHEBI:28938"/>
        <dbReference type="ChEBI" id="CHEBI:29985"/>
        <dbReference type="ChEBI" id="CHEBI:58359"/>
        <dbReference type="EC" id="3.5.1.2"/>
    </reaction>
</comment>
<name>A0A1I8IAW9_9PLAT</name>
<sequence>LIEANLSFISRILERELIIPNWTDFCAEIEAMFNACKAVTDGQVATYIPQLARCDPDIWALSVCTVDGQRFSLGSAATNFTMQASQFPLAYAVALNHCQDEFNVHDFVGFEPSGLPYRSMALNCDNKPHNPLIGTGAMVVASLIKPHLPLSDRFDFVSEVSYQFYLLPSLLSRANWWYKEFAGSEYVGFNNAAFLSERSSSDRNVAIGHILRENKCFPADSSLAETLDFYFQMCSIETNCESGSLMAATLANSGVCPVTNQCVMSPQSVRSTLSLMSSTGMYDFSGQFAFQVGLPAKSAISGCLQLVVPGVCGFCMYSPALDKLSNPAKAELVNRFNFHNFEGRLKPSSTDKLDPCVKPYEASAHEALTIFYAAFHNDVAALRRAYLRGYSMQLKDYDQRTALHIAASEGHLATVRFLTDVCGLSPREPDRWGFTPLLEAQRFSWPAVEAHLARAVRQDSANSTNASSAVAAEVIGEAADETEGTSQV</sequence>
<evidence type="ECO:0000256" key="5">
    <source>
        <dbReference type="ARBA" id="ARBA00049534"/>
    </source>
</evidence>
<dbReference type="Gene3D" id="1.25.40.20">
    <property type="entry name" value="Ankyrin repeat-containing domain"/>
    <property type="match status" value="1"/>
</dbReference>
<organism evidence="6 7">
    <name type="scientific">Macrostomum lignano</name>
    <dbReference type="NCBI Taxonomy" id="282301"/>
    <lineage>
        <taxon>Eukaryota</taxon>
        <taxon>Metazoa</taxon>
        <taxon>Spiralia</taxon>
        <taxon>Lophotrochozoa</taxon>
        <taxon>Platyhelminthes</taxon>
        <taxon>Rhabditophora</taxon>
        <taxon>Macrostomorpha</taxon>
        <taxon>Macrostomida</taxon>
        <taxon>Macrostomidae</taxon>
        <taxon>Macrostomum</taxon>
    </lineage>
</organism>
<dbReference type="AlphaFoldDB" id="A0A1I8IAW9"/>
<proteinExistence type="inferred from homology"/>
<dbReference type="GO" id="GO:0006537">
    <property type="term" value="P:glutamate biosynthetic process"/>
    <property type="evidence" value="ECO:0007669"/>
    <property type="project" value="TreeGrafter"/>
</dbReference>
<dbReference type="EC" id="3.5.1.2" evidence="3"/>
<evidence type="ECO:0000256" key="4">
    <source>
        <dbReference type="ARBA" id="ARBA00022801"/>
    </source>
</evidence>
<dbReference type="SUPFAM" id="SSF56601">
    <property type="entry name" value="beta-lactamase/transpeptidase-like"/>
    <property type="match status" value="1"/>
</dbReference>
<dbReference type="PANTHER" id="PTHR12544:SF29">
    <property type="entry name" value="GLUTAMINASE"/>
    <property type="match status" value="1"/>
</dbReference>
<dbReference type="SUPFAM" id="SSF48403">
    <property type="entry name" value="Ankyrin repeat"/>
    <property type="match status" value="1"/>
</dbReference>
<evidence type="ECO:0000313" key="6">
    <source>
        <dbReference type="Proteomes" id="UP000095280"/>
    </source>
</evidence>
<dbReference type="GO" id="GO:0006543">
    <property type="term" value="P:L-glutamine catabolic process"/>
    <property type="evidence" value="ECO:0007669"/>
    <property type="project" value="TreeGrafter"/>
</dbReference>
<dbReference type="GO" id="GO:0004359">
    <property type="term" value="F:glutaminase activity"/>
    <property type="evidence" value="ECO:0007669"/>
    <property type="project" value="UniProtKB-EC"/>
</dbReference>
<dbReference type="Proteomes" id="UP000095280">
    <property type="component" value="Unplaced"/>
</dbReference>
<keyword evidence="4" id="KW-0378">Hydrolase</keyword>
<dbReference type="InterPro" id="IPR036770">
    <property type="entry name" value="Ankyrin_rpt-contain_sf"/>
</dbReference>
<dbReference type="WBParaSite" id="maker-uti_cns_0010901-snap-gene-0.2-mRNA-1">
    <property type="protein sequence ID" value="maker-uti_cns_0010901-snap-gene-0.2-mRNA-1"/>
    <property type="gene ID" value="maker-uti_cns_0010901-snap-gene-0.2"/>
</dbReference>
<dbReference type="InterPro" id="IPR015868">
    <property type="entry name" value="Glutaminase"/>
</dbReference>
<comment type="subunit">
    <text evidence="2">Homotetramer.</text>
</comment>
<evidence type="ECO:0000256" key="1">
    <source>
        <dbReference type="ARBA" id="ARBA00011076"/>
    </source>
</evidence>
<dbReference type="InterPro" id="IPR002110">
    <property type="entry name" value="Ankyrin_rpt"/>
</dbReference>
<keyword evidence="6" id="KW-1185">Reference proteome</keyword>
<comment type="similarity">
    <text evidence="1">Belongs to the glutaminase family.</text>
</comment>
<dbReference type="PANTHER" id="PTHR12544">
    <property type="entry name" value="GLUTAMINASE"/>
    <property type="match status" value="1"/>
</dbReference>
<dbReference type="InterPro" id="IPR012338">
    <property type="entry name" value="Beta-lactam/transpept-like"/>
</dbReference>
<evidence type="ECO:0000256" key="2">
    <source>
        <dbReference type="ARBA" id="ARBA00011881"/>
    </source>
</evidence>
<dbReference type="Gene3D" id="3.40.710.10">
    <property type="entry name" value="DD-peptidase/beta-lactamase superfamily"/>
    <property type="match status" value="1"/>
</dbReference>
<accession>A0A1I8IAW9</accession>
<reference evidence="7" key="1">
    <citation type="submission" date="2016-11" db="UniProtKB">
        <authorList>
            <consortium name="WormBaseParasite"/>
        </authorList>
    </citation>
    <scope>IDENTIFICATION</scope>
</reference>
<evidence type="ECO:0000313" key="7">
    <source>
        <dbReference type="WBParaSite" id="maker-uti_cns_0010901-snap-gene-0.2-mRNA-1"/>
    </source>
</evidence>
<evidence type="ECO:0000256" key="3">
    <source>
        <dbReference type="ARBA" id="ARBA00012918"/>
    </source>
</evidence>
<protein>
    <recommendedName>
        <fullName evidence="3">glutaminase</fullName>
        <ecNumber evidence="3">3.5.1.2</ecNumber>
    </recommendedName>
</protein>
<dbReference type="Pfam" id="PF04960">
    <property type="entry name" value="Glutaminase"/>
    <property type="match status" value="1"/>
</dbReference>